<feature type="domain" description="PCI" evidence="3">
    <location>
        <begin position="1146"/>
        <end position="1317"/>
    </location>
</feature>
<dbReference type="InterPro" id="IPR036388">
    <property type="entry name" value="WH-like_DNA-bd_sf"/>
</dbReference>
<evidence type="ECO:0000259" key="3">
    <source>
        <dbReference type="PROSITE" id="PS50250"/>
    </source>
</evidence>
<comment type="similarity">
    <text evidence="1">Belongs to the proteasome subunit p55 family.</text>
</comment>
<protein>
    <recommendedName>
        <fullName evidence="3">PCI domain-containing protein</fullName>
    </recommendedName>
</protein>
<dbReference type="PROSITE" id="PS50250">
    <property type="entry name" value="PCI"/>
    <property type="match status" value="1"/>
</dbReference>
<proteinExistence type="inferred from homology"/>
<comment type="caution">
    <text evidence="4">The sequence shown here is derived from an EMBL/GenBank/DDBJ whole genome shotgun (WGS) entry which is preliminary data.</text>
</comment>
<accession>A0A409VEX0</accession>
<dbReference type="Pfam" id="PF18098">
    <property type="entry name" value="RPN5_C"/>
    <property type="match status" value="1"/>
</dbReference>
<dbReference type="Pfam" id="PF01399">
    <property type="entry name" value="PCI"/>
    <property type="match status" value="1"/>
</dbReference>
<evidence type="ECO:0000256" key="1">
    <source>
        <dbReference type="ARBA" id="ARBA00006397"/>
    </source>
</evidence>
<dbReference type="InterPro" id="IPR054559">
    <property type="entry name" value="PSMD12-CSN4-like_N"/>
</dbReference>
<dbReference type="FunFam" id="1.10.10.10:FF:000070">
    <property type="entry name" value="26S proteasome non-ATPase regulatory subunit 12"/>
    <property type="match status" value="1"/>
</dbReference>
<dbReference type="PANTHER" id="PTHR10855:SF1">
    <property type="entry name" value="26S PROTEASOME NON-ATPASE REGULATORY SUBUNIT 12"/>
    <property type="match status" value="1"/>
</dbReference>
<dbReference type="Proteomes" id="UP000284706">
    <property type="component" value="Unassembled WGS sequence"/>
</dbReference>
<dbReference type="InterPro" id="IPR040134">
    <property type="entry name" value="PSMD12/CSN4"/>
</dbReference>
<dbReference type="Pfam" id="PF22241">
    <property type="entry name" value="PSMD12-CSN4_N"/>
    <property type="match status" value="1"/>
</dbReference>
<evidence type="ECO:0000256" key="2">
    <source>
        <dbReference type="ARBA" id="ARBA00022942"/>
    </source>
</evidence>
<dbReference type="PANTHER" id="PTHR10855">
    <property type="entry name" value="26S PROTEASOME NON-ATPASE REGULATORY SUBUNIT 12/COP9 SIGNALOSOME COMPLEX SUBUNIT 4"/>
    <property type="match status" value="1"/>
</dbReference>
<keyword evidence="2" id="KW-0647">Proteasome</keyword>
<dbReference type="GO" id="GO:0008541">
    <property type="term" value="C:proteasome regulatory particle, lid subcomplex"/>
    <property type="evidence" value="ECO:0007669"/>
    <property type="project" value="TreeGrafter"/>
</dbReference>
<dbReference type="STRING" id="231916.A0A409VEX0"/>
<dbReference type="InterPro" id="IPR000717">
    <property type="entry name" value="PCI_dom"/>
</dbReference>
<dbReference type="SMART" id="SM00088">
    <property type="entry name" value="PINT"/>
    <property type="match status" value="1"/>
</dbReference>
<evidence type="ECO:0000313" key="4">
    <source>
        <dbReference type="EMBL" id="PPQ64527.1"/>
    </source>
</evidence>
<dbReference type="GO" id="GO:0005634">
    <property type="term" value="C:nucleus"/>
    <property type="evidence" value="ECO:0007669"/>
    <property type="project" value="UniProtKB-ARBA"/>
</dbReference>
<dbReference type="Gene3D" id="3.80.10.10">
    <property type="entry name" value="Ribonuclease Inhibitor"/>
    <property type="match status" value="1"/>
</dbReference>
<dbReference type="EMBL" id="NHYE01005666">
    <property type="protein sequence ID" value="PPQ64527.1"/>
    <property type="molecule type" value="Genomic_DNA"/>
</dbReference>
<dbReference type="InterPro" id="IPR040896">
    <property type="entry name" value="RPN5_C"/>
</dbReference>
<reference evidence="4 5" key="1">
    <citation type="journal article" date="2018" name="Evol. Lett.">
        <title>Horizontal gene cluster transfer increased hallucinogenic mushroom diversity.</title>
        <authorList>
            <person name="Reynolds H.T."/>
            <person name="Vijayakumar V."/>
            <person name="Gluck-Thaler E."/>
            <person name="Korotkin H.B."/>
            <person name="Matheny P.B."/>
            <person name="Slot J.C."/>
        </authorList>
    </citation>
    <scope>NUCLEOTIDE SEQUENCE [LARGE SCALE GENOMIC DNA]</scope>
    <source>
        <strain evidence="4 5">SRW20</strain>
    </source>
</reference>
<dbReference type="GO" id="GO:0005737">
    <property type="term" value="C:cytoplasm"/>
    <property type="evidence" value="ECO:0007669"/>
    <property type="project" value="TreeGrafter"/>
</dbReference>
<sequence>MSQTSLIDNALNTLRRRTSLREGLRLLRTSSKDSLKSNKSKKRSSTYQPYTVYEQTMFPIILRDAEATQKLLEAILDSPSGRRSLSRLARTCKAFSGPALDVLWRELDSVVPIVGLFPAHLLKKTRKPGLGLSRLPRDEDWATIFKYNERVQRITYDESSNSVTPAIFSIFEECRPKGVTYILPRLQELTWKVDTPSALEHATLFIHPQLQVVNLEIGGKFPKINDFLADMSSRTKLKGFSFISPTNLPDSFTQLLLRQDELEKVVLVAPGALGPGVGQWIASLPQLKQLQLDLTGRSPIAVEGFFDEVAARSGYSTPSSIGSRDSGVFSGEEIDFADIRKSALRLTGDLPLKGSFAKLKKLHLTGEVGNIAVFLRHIDSAITNLELVIEDPPDNADWQDLSEMVCDRFAESLQTLKISATPSSKFADLVRSTSRAEPPSGRLSLEKLSGLSSLVRLDIDLPESIVFTPADIECLAQACPNLELLKLCPLSRFPPPNSPKLSLESLAPLMKHCKRLHTLAVVINALPGSEKALRSPEISSPTIQRLHVGHSWANDSLQVSILLSHLMPKLELLKWFQEKNRAGFVEAHARTWQSVSETMPHLQTLRSIEKSFVQAPAPPPPQKIPTSEKSVDATVTMATRGVSARVTTSEMSIQFSPVLHGRQVEAKVEHMEMSVDATPPRAEVGVEAKPVMVSTAVTAVVSPIVNGEAQAPKSDYSPFPRPFQNVYLFSSLVTLLSFAYRYATLPVSFTSRILHLALARFHDKSHQALEPNGAIKPASDANNGILHEPADSIPLDTLEIPASMNTYAYEHAPMIHAIHFVPGTSFSEQKSRNPGIILEETNVKREGGPEVTVSTWLKGLQTSDNNTATRHRDWIAKFQSTAAYSYTMADNKKQERDFTKEVDALLPEADALIKSGKLQEGLDKIFALEKQTRNAADLSSTTKLAKAAVQHAYDAKDYPLLNSTISVLSKKHGQLKGAVSAIVDLAISWLPEIKEKDGEERWLELLETLRSIFLETPRARVTLLLAHHHEAIATSGKSPNPQESLQTASDLLSDLQVETYSSMERREKTEFILEQMRLLIAVAQQKDAEAEKKEGKESLGGGEAEWLKARVGGRKVNEEFLKDPANEDLKLKYYDLMIQHALRHSEYLDVAKYYQKVWETPSVKEDVNGAGKQALEHIVYYIVLAPHSNEQSDMLHHLFVDPALARLDFHYNLVKCFVTTELMRWPGIVSLYGETLRKTPVFSPEKRWEDLHTRVIEHNIRVVAQYYTRITLARLTSLLDLTPKQTEQTLARLVVSGTVWAKIDRPAGIVNFRAKRSAEDVMNDWSSDMQKLLGLVEKTWMGMNAAQAAQSRVKS</sequence>
<name>A0A409VEX0_9AGAR</name>
<gene>
    <name evidence="4" type="ORF">CVT26_002066</name>
</gene>
<dbReference type="InterPro" id="IPR036390">
    <property type="entry name" value="WH_DNA-bd_sf"/>
</dbReference>
<organism evidence="4 5">
    <name type="scientific">Gymnopilus dilepis</name>
    <dbReference type="NCBI Taxonomy" id="231916"/>
    <lineage>
        <taxon>Eukaryota</taxon>
        <taxon>Fungi</taxon>
        <taxon>Dikarya</taxon>
        <taxon>Basidiomycota</taxon>
        <taxon>Agaricomycotina</taxon>
        <taxon>Agaricomycetes</taxon>
        <taxon>Agaricomycetidae</taxon>
        <taxon>Agaricales</taxon>
        <taxon>Agaricineae</taxon>
        <taxon>Hymenogastraceae</taxon>
        <taxon>Gymnopilus</taxon>
    </lineage>
</organism>
<dbReference type="Gene3D" id="1.10.10.10">
    <property type="entry name" value="Winged helix-like DNA-binding domain superfamily/Winged helix DNA-binding domain"/>
    <property type="match status" value="1"/>
</dbReference>
<evidence type="ECO:0000313" key="5">
    <source>
        <dbReference type="Proteomes" id="UP000284706"/>
    </source>
</evidence>
<dbReference type="SUPFAM" id="SSF46785">
    <property type="entry name" value="Winged helix' DNA-binding domain"/>
    <property type="match status" value="1"/>
</dbReference>
<dbReference type="InterPro" id="IPR032675">
    <property type="entry name" value="LRR_dom_sf"/>
</dbReference>
<dbReference type="InParanoid" id="A0A409VEX0"/>
<dbReference type="OrthoDB" id="268763at2759"/>
<keyword evidence="5" id="KW-1185">Reference proteome</keyword>